<evidence type="ECO:0000259" key="1">
    <source>
        <dbReference type="Pfam" id="PF01844"/>
    </source>
</evidence>
<feature type="non-terminal residue" evidence="2">
    <location>
        <position position="228"/>
    </location>
</feature>
<gene>
    <name evidence="2" type="ORF">CHI12_18460</name>
</gene>
<evidence type="ECO:0000313" key="3">
    <source>
        <dbReference type="Proteomes" id="UP000216475"/>
    </source>
</evidence>
<dbReference type="InterPro" id="IPR002711">
    <property type="entry name" value="HNH"/>
</dbReference>
<evidence type="ECO:0000313" key="2">
    <source>
        <dbReference type="EMBL" id="PAE06046.1"/>
    </source>
</evidence>
<dbReference type="Gene3D" id="1.10.30.50">
    <property type="match status" value="1"/>
</dbReference>
<dbReference type="EMBL" id="NPBH01000089">
    <property type="protein sequence ID" value="PAE06046.1"/>
    <property type="molecule type" value="Genomic_DNA"/>
</dbReference>
<comment type="caution">
    <text evidence="2">The sequence shown here is derived from an EMBL/GenBank/DDBJ whole genome shotgun (WGS) entry which is preliminary data.</text>
</comment>
<feature type="non-terminal residue" evidence="2">
    <location>
        <position position="1"/>
    </location>
</feature>
<feature type="domain" description="HNH" evidence="1">
    <location>
        <begin position="80"/>
        <end position="127"/>
    </location>
</feature>
<accession>A0A268H847</accession>
<protein>
    <recommendedName>
        <fullName evidence="1">HNH domain-containing protein</fullName>
    </recommendedName>
</protein>
<dbReference type="GO" id="GO:0003676">
    <property type="term" value="F:nucleic acid binding"/>
    <property type="evidence" value="ECO:0007669"/>
    <property type="project" value="InterPro"/>
</dbReference>
<sequence length="228" mass="27348">CDLKYEEVDLLEKYSEFVNNYEDFLYQKWIDSTQYSDDVSNAFLYFYKNLIHGKIFNDYIGSEDNAIKKFRDSITLESTCPYCDYHEMEFDSSSVDHFVPKSRHPILAIYPKNLVVACSACNDRLKKEKIRLPIFHPYYTNLDDYFYFTFKDEKIFINFDEGIPTEDKERVINFLELFEIEQRYNKYCKRKLISLKKEVIGRVSEQIRLRKTMTSSISNNTIENLIEE</sequence>
<dbReference type="GO" id="GO:0004519">
    <property type="term" value="F:endonuclease activity"/>
    <property type="evidence" value="ECO:0007669"/>
    <property type="project" value="InterPro"/>
</dbReference>
<name>A0A268H847_9BACI</name>
<proteinExistence type="predicted"/>
<dbReference type="GO" id="GO:0008270">
    <property type="term" value="F:zinc ion binding"/>
    <property type="evidence" value="ECO:0007669"/>
    <property type="project" value="InterPro"/>
</dbReference>
<dbReference type="Pfam" id="PF01844">
    <property type="entry name" value="HNH"/>
    <property type="match status" value="1"/>
</dbReference>
<dbReference type="Proteomes" id="UP000216475">
    <property type="component" value="Unassembled WGS sequence"/>
</dbReference>
<reference evidence="2 3" key="1">
    <citation type="submission" date="2017-07" db="EMBL/GenBank/DDBJ databases">
        <title>Isolation and whole genome analysis of endospore-forming bacteria from heroin.</title>
        <authorList>
            <person name="Kalinowski J."/>
            <person name="Ahrens B."/>
            <person name="Al-Dilaimi A."/>
            <person name="Winkler A."/>
            <person name="Wibberg D."/>
            <person name="Schleenbecker U."/>
            <person name="Ruckert C."/>
            <person name="Wolfel R."/>
            <person name="Grass G."/>
        </authorList>
    </citation>
    <scope>NUCLEOTIDE SEQUENCE [LARGE SCALE GENOMIC DNA]</scope>
    <source>
        <strain evidence="2 3">7509</strain>
    </source>
</reference>
<organism evidence="2 3">
    <name type="scientific">Terribacillus saccharophilus</name>
    <dbReference type="NCBI Taxonomy" id="361277"/>
    <lineage>
        <taxon>Bacteria</taxon>
        <taxon>Bacillati</taxon>
        <taxon>Bacillota</taxon>
        <taxon>Bacilli</taxon>
        <taxon>Bacillales</taxon>
        <taxon>Bacillaceae</taxon>
        <taxon>Terribacillus</taxon>
    </lineage>
</organism>
<dbReference type="AlphaFoldDB" id="A0A268H847"/>